<evidence type="ECO:0000313" key="5">
    <source>
        <dbReference type="Proteomes" id="UP000520767"/>
    </source>
</evidence>
<dbReference type="EMBL" id="JACHJQ010000008">
    <property type="protein sequence ID" value="MBB4910965.1"/>
    <property type="molecule type" value="Genomic_DNA"/>
</dbReference>
<feature type="transmembrane region" description="Helical" evidence="2">
    <location>
        <begin position="144"/>
        <end position="161"/>
    </location>
</feature>
<comment type="caution">
    <text evidence="4">The sequence shown here is derived from an EMBL/GenBank/DDBJ whole genome shotgun (WGS) entry which is preliminary data.</text>
</comment>
<dbReference type="AlphaFoldDB" id="A0A7W7VID5"/>
<evidence type="ECO:0000313" key="4">
    <source>
        <dbReference type="EMBL" id="MBB4910965.1"/>
    </source>
</evidence>
<feature type="region of interest" description="Disordered" evidence="1">
    <location>
        <begin position="39"/>
        <end position="61"/>
    </location>
</feature>
<protein>
    <submittedName>
        <fullName evidence="4">Putative cobalt transporter CbtA</fullName>
    </submittedName>
</protein>
<dbReference type="RefSeq" id="WP_184814975.1">
    <property type="nucleotide sequence ID" value="NZ_JACHJQ010000008.1"/>
</dbReference>
<dbReference type="Pfam" id="PF09490">
    <property type="entry name" value="CbtA"/>
    <property type="match status" value="1"/>
</dbReference>
<evidence type="ECO:0000256" key="2">
    <source>
        <dbReference type="SAM" id="Phobius"/>
    </source>
</evidence>
<feature type="signal peptide" evidence="3">
    <location>
        <begin position="1"/>
        <end position="23"/>
    </location>
</feature>
<keyword evidence="5" id="KW-1185">Reference proteome</keyword>
<feature type="transmembrane region" description="Helical" evidence="2">
    <location>
        <begin position="70"/>
        <end position="93"/>
    </location>
</feature>
<reference evidence="4 5" key="1">
    <citation type="submission" date="2020-08" db="EMBL/GenBank/DDBJ databases">
        <title>Genomic Encyclopedia of Type Strains, Phase III (KMG-III): the genomes of soil and plant-associated and newly described type strains.</title>
        <authorList>
            <person name="Whitman W."/>
        </authorList>
    </citation>
    <scope>NUCLEOTIDE SEQUENCE [LARGE SCALE GENOMIC DNA]</scope>
    <source>
        <strain evidence="4 5">CECT 8960</strain>
    </source>
</reference>
<organism evidence="4 5">
    <name type="scientific">Actinophytocola algeriensis</name>
    <dbReference type="NCBI Taxonomy" id="1768010"/>
    <lineage>
        <taxon>Bacteria</taxon>
        <taxon>Bacillati</taxon>
        <taxon>Actinomycetota</taxon>
        <taxon>Actinomycetes</taxon>
        <taxon>Pseudonocardiales</taxon>
        <taxon>Pseudonocardiaceae</taxon>
    </lineage>
</organism>
<feature type="chain" id="PRO_5030955063" evidence="3">
    <location>
        <begin position="24"/>
        <end position="250"/>
    </location>
</feature>
<sequence>MRALLVAGLLAGLVGGVFAFAFAAVVGEPPVEVAISIEEQGPGGHDHGETEAPDHDHGSAEVSRDVQRTIGLAVATCAFGTALGGLFALAFAFAHGRIGTRAPRATALSLTAVGFVAVAFVPFLVYPPNPPAVGHAETIGDRTATYFAMVAFSVVLAVVAVRASARSGWLGRVGAALAYVVAVSVVAALLPAYDEVPADFPAQTLWDFRLASLGTQAVLWVAIGVAFAALLDRLAQRETKRATEAGLAAG</sequence>
<keyword evidence="2" id="KW-1133">Transmembrane helix</keyword>
<feature type="transmembrane region" description="Helical" evidence="2">
    <location>
        <begin position="105"/>
        <end position="124"/>
    </location>
</feature>
<proteinExistence type="predicted"/>
<dbReference type="Proteomes" id="UP000520767">
    <property type="component" value="Unassembled WGS sequence"/>
</dbReference>
<keyword evidence="2" id="KW-0812">Transmembrane</keyword>
<evidence type="ECO:0000256" key="1">
    <source>
        <dbReference type="SAM" id="MobiDB-lite"/>
    </source>
</evidence>
<name>A0A7W7VID5_9PSEU</name>
<keyword evidence="3" id="KW-0732">Signal</keyword>
<feature type="transmembrane region" description="Helical" evidence="2">
    <location>
        <begin position="213"/>
        <end position="231"/>
    </location>
</feature>
<gene>
    <name evidence="4" type="ORF">FHR82_007224</name>
</gene>
<dbReference type="InterPro" id="IPR012666">
    <property type="entry name" value="CbtA_put"/>
</dbReference>
<evidence type="ECO:0000256" key="3">
    <source>
        <dbReference type="SAM" id="SignalP"/>
    </source>
</evidence>
<feature type="compositionally biased region" description="Basic and acidic residues" evidence="1">
    <location>
        <begin position="44"/>
        <end position="61"/>
    </location>
</feature>
<accession>A0A7W7VID5</accession>
<keyword evidence="2" id="KW-0472">Membrane</keyword>
<feature type="transmembrane region" description="Helical" evidence="2">
    <location>
        <begin position="173"/>
        <end position="193"/>
    </location>
</feature>